<reference evidence="6" key="1">
    <citation type="journal article" date="2019" name="Int. J. Syst. Evol. Microbiol.">
        <title>The Global Catalogue of Microorganisms (GCM) 10K type strain sequencing project: providing services to taxonomists for standard genome sequencing and annotation.</title>
        <authorList>
            <consortium name="The Broad Institute Genomics Platform"/>
            <consortium name="The Broad Institute Genome Sequencing Center for Infectious Disease"/>
            <person name="Wu L."/>
            <person name="Ma J."/>
        </authorList>
    </citation>
    <scope>NUCLEOTIDE SEQUENCE [LARGE SCALE GENOMIC DNA]</scope>
    <source>
        <strain evidence="6">CCUG 54527</strain>
    </source>
</reference>
<organism evidence="5 6">
    <name type="scientific">Paenisporosarcina macmurdoensis</name>
    <dbReference type="NCBI Taxonomy" id="212659"/>
    <lineage>
        <taxon>Bacteria</taxon>
        <taxon>Bacillati</taxon>
        <taxon>Bacillota</taxon>
        <taxon>Bacilli</taxon>
        <taxon>Bacillales</taxon>
        <taxon>Caryophanaceae</taxon>
        <taxon>Paenisporosarcina</taxon>
    </lineage>
</organism>
<gene>
    <name evidence="5" type="ORF">ACFPYN_09920</name>
</gene>
<dbReference type="Gene3D" id="3.30.700.10">
    <property type="entry name" value="Glycoprotein, Type 4 Pilin"/>
    <property type="match status" value="1"/>
</dbReference>
<comment type="subcellular location">
    <subcellularLocation>
        <location evidence="1">Cell surface</location>
    </subcellularLocation>
</comment>
<feature type="transmembrane region" description="Helical" evidence="4">
    <location>
        <begin position="20"/>
        <end position="42"/>
    </location>
</feature>
<dbReference type="PROSITE" id="PS00409">
    <property type="entry name" value="PROKAR_NTER_METHYL"/>
    <property type="match status" value="1"/>
</dbReference>
<accession>A0ABW1L865</accession>
<protein>
    <submittedName>
        <fullName evidence="5">Prepilin-type N-terminal cleavage/methylation domain-containing protein</fullName>
    </submittedName>
</protein>
<evidence type="ECO:0000256" key="1">
    <source>
        <dbReference type="ARBA" id="ARBA00004241"/>
    </source>
</evidence>
<evidence type="ECO:0000256" key="4">
    <source>
        <dbReference type="SAM" id="Phobius"/>
    </source>
</evidence>
<dbReference type="Proteomes" id="UP001596170">
    <property type="component" value="Unassembled WGS sequence"/>
</dbReference>
<keyword evidence="4" id="KW-0472">Membrane</keyword>
<dbReference type="SUPFAM" id="SSF54523">
    <property type="entry name" value="Pili subunits"/>
    <property type="match status" value="1"/>
</dbReference>
<keyword evidence="3" id="KW-0178">Competence</keyword>
<sequence length="152" mass="15968">MRKFIQQKLKEQKGLTLIELLAVIVILAIIAAIAIPAIGNIINNSRVGAVKSDYINAIAASELYLLDNPNDISVSLENLQGTPDVSTDSGEVYLDDSGSLGAFAYKVEDKTVTGNGTVGNVTITTENATKEDISSLQNSADATSAGTVKLAR</sequence>
<evidence type="ECO:0000256" key="3">
    <source>
        <dbReference type="ARBA" id="ARBA00023287"/>
    </source>
</evidence>
<dbReference type="PRINTS" id="PR00813">
    <property type="entry name" value="BCTERIALGSPG"/>
</dbReference>
<dbReference type="InterPro" id="IPR045584">
    <property type="entry name" value="Pilin-like"/>
</dbReference>
<proteinExistence type="predicted"/>
<evidence type="ECO:0000313" key="5">
    <source>
        <dbReference type="EMBL" id="MFC6039735.1"/>
    </source>
</evidence>
<name>A0ABW1L865_9BACL</name>
<dbReference type="RefSeq" id="WP_377733888.1">
    <property type="nucleotide sequence ID" value="NZ_JBHSRI010000018.1"/>
</dbReference>
<dbReference type="Pfam" id="PF07963">
    <property type="entry name" value="N_methyl"/>
    <property type="match status" value="1"/>
</dbReference>
<dbReference type="EMBL" id="JBHSRI010000018">
    <property type="protein sequence ID" value="MFC6039735.1"/>
    <property type="molecule type" value="Genomic_DNA"/>
</dbReference>
<dbReference type="NCBIfam" id="TIGR02532">
    <property type="entry name" value="IV_pilin_GFxxxE"/>
    <property type="match status" value="1"/>
</dbReference>
<keyword evidence="4" id="KW-1133">Transmembrane helix</keyword>
<dbReference type="InterPro" id="IPR000983">
    <property type="entry name" value="Bac_GSPG_pilin"/>
</dbReference>
<keyword evidence="4" id="KW-0812">Transmembrane</keyword>
<comment type="caution">
    <text evidence="5">The sequence shown here is derived from an EMBL/GenBank/DDBJ whole genome shotgun (WGS) entry which is preliminary data.</text>
</comment>
<dbReference type="InterPro" id="IPR012902">
    <property type="entry name" value="N_methyl_site"/>
</dbReference>
<evidence type="ECO:0000313" key="6">
    <source>
        <dbReference type="Proteomes" id="UP001596170"/>
    </source>
</evidence>
<evidence type="ECO:0000256" key="2">
    <source>
        <dbReference type="ARBA" id="ARBA00022481"/>
    </source>
</evidence>
<keyword evidence="6" id="KW-1185">Reference proteome</keyword>
<keyword evidence="2" id="KW-0488">Methylation</keyword>